<gene>
    <name evidence="7" type="ORF">SAMN06296036_12869</name>
</gene>
<dbReference type="AlphaFoldDB" id="A0A1Y6CSI4"/>
<organism evidence="7 8">
    <name type="scientific">Pseudobacteriovorax antillogorgiicola</name>
    <dbReference type="NCBI Taxonomy" id="1513793"/>
    <lineage>
        <taxon>Bacteria</taxon>
        <taxon>Pseudomonadati</taxon>
        <taxon>Bdellovibrionota</taxon>
        <taxon>Oligoflexia</taxon>
        <taxon>Oligoflexales</taxon>
        <taxon>Pseudobacteriovoracaceae</taxon>
        <taxon>Pseudobacteriovorax</taxon>
    </lineage>
</organism>
<evidence type="ECO:0000256" key="1">
    <source>
        <dbReference type="ARBA" id="ARBA00022630"/>
    </source>
</evidence>
<dbReference type="SUPFAM" id="SSF51905">
    <property type="entry name" value="FAD/NAD(P)-binding domain"/>
    <property type="match status" value="1"/>
</dbReference>
<protein>
    <submittedName>
        <fullName evidence="7">All-trans-retinol 13,14-reductase</fullName>
    </submittedName>
</protein>
<keyword evidence="2" id="KW-0732">Signal</keyword>
<dbReference type="EMBL" id="FWZT01000028">
    <property type="protein sequence ID" value="SMF74726.1"/>
    <property type="molecule type" value="Genomic_DNA"/>
</dbReference>
<name>A0A1Y6CSI4_9BACT</name>
<evidence type="ECO:0000313" key="7">
    <source>
        <dbReference type="EMBL" id="SMF74726.1"/>
    </source>
</evidence>
<reference evidence="8" key="1">
    <citation type="submission" date="2017-04" db="EMBL/GenBank/DDBJ databases">
        <authorList>
            <person name="Varghese N."/>
            <person name="Submissions S."/>
        </authorList>
    </citation>
    <scope>NUCLEOTIDE SEQUENCE [LARGE SCALE GENOMIC DNA]</scope>
    <source>
        <strain evidence="8">RKEM611</strain>
    </source>
</reference>
<dbReference type="PANTHER" id="PTHR46091">
    <property type="entry name" value="BLR7054 PROTEIN"/>
    <property type="match status" value="1"/>
</dbReference>
<dbReference type="OrthoDB" id="9774675at2"/>
<dbReference type="InterPro" id="IPR036188">
    <property type="entry name" value="FAD/NAD-bd_sf"/>
</dbReference>
<evidence type="ECO:0000256" key="3">
    <source>
        <dbReference type="ARBA" id="ARBA00022827"/>
    </source>
</evidence>
<keyword evidence="5" id="KW-0520">NAD</keyword>
<sequence length="537" mass="60328">MNVGTAWHRASIDDQYDCIVVGSGMGGLATAACLSKAGQKVLVLEKHYTAGGFTHTFQRKGYEWDVGVHYIGEVHRKHSVMRRVFDYVSDGALQWSEMPPVYDRIYLGPDAYDYVAGPQQFKERMVSYFPKEERAIEQYVDMIRQVSRVSSGYFMEKTLPIWLSKILYNKLTRDYLKLAKRSTYDVLRSMTQDETLIAVLTGQWGDYGLPPKASSFAMHATVAKHFLAGGNYPVGGSSSIARTIEPVIQKSGGQVITNAGVEKVLIKDGRACGVLLENGREIRAKRVVSAIGISNSYSNLIESKSQEDNPYTYKEDCVSPSFSHVCLYIGIKANGAELGFDNANLWVYRDRDHDGNVQAFKNGTSKEFPIVYISFPSSKDPDWETNYPGRSTIEIVAPAPYEWFEPWKEKNWQKRGAEYNELKSSITERLLDALYEKLPQLKGKVDYTELSTPLSTEHFCSYSRGEIYGLDHTPERFEQRWLRARPSIKNLYFTGQDLVTCGVGGALSAGVLTSIAMLGPRKGMPLLQLMSPQKSKS</sequence>
<dbReference type="RefSeq" id="WP_132324664.1">
    <property type="nucleotide sequence ID" value="NZ_FWZT01000028.1"/>
</dbReference>
<dbReference type="Pfam" id="PF01593">
    <property type="entry name" value="Amino_oxidase"/>
    <property type="match status" value="1"/>
</dbReference>
<dbReference type="Gene3D" id="3.50.50.60">
    <property type="entry name" value="FAD/NAD(P)-binding domain"/>
    <property type="match status" value="2"/>
</dbReference>
<evidence type="ECO:0000259" key="6">
    <source>
        <dbReference type="Pfam" id="PF01593"/>
    </source>
</evidence>
<dbReference type="STRING" id="1513793.SAMN06296036_12869"/>
<keyword evidence="3" id="KW-0274">FAD</keyword>
<dbReference type="Proteomes" id="UP000192907">
    <property type="component" value="Unassembled WGS sequence"/>
</dbReference>
<keyword evidence="8" id="KW-1185">Reference proteome</keyword>
<feature type="domain" description="Amine oxidase" evidence="6">
    <location>
        <begin position="25"/>
        <end position="297"/>
    </location>
</feature>
<evidence type="ECO:0000313" key="8">
    <source>
        <dbReference type="Proteomes" id="UP000192907"/>
    </source>
</evidence>
<accession>A0A1Y6CSI4</accession>
<dbReference type="InterPro" id="IPR052206">
    <property type="entry name" value="Retinol_saturase"/>
</dbReference>
<dbReference type="InterPro" id="IPR002937">
    <property type="entry name" value="Amino_oxidase"/>
</dbReference>
<proteinExistence type="predicted"/>
<evidence type="ECO:0000256" key="5">
    <source>
        <dbReference type="ARBA" id="ARBA00023027"/>
    </source>
</evidence>
<evidence type="ECO:0000256" key="4">
    <source>
        <dbReference type="ARBA" id="ARBA00022857"/>
    </source>
</evidence>
<evidence type="ECO:0000256" key="2">
    <source>
        <dbReference type="ARBA" id="ARBA00022729"/>
    </source>
</evidence>
<keyword evidence="4" id="KW-0521">NADP</keyword>
<dbReference type="GO" id="GO:0016491">
    <property type="term" value="F:oxidoreductase activity"/>
    <property type="evidence" value="ECO:0007669"/>
    <property type="project" value="InterPro"/>
</dbReference>
<keyword evidence="1" id="KW-0285">Flavoprotein</keyword>
<dbReference type="PANTHER" id="PTHR46091:SF3">
    <property type="entry name" value="AMINE OXIDASE DOMAIN-CONTAINING PROTEIN"/>
    <property type="match status" value="1"/>
</dbReference>